<sequence length="40" mass="4902">MHSLRISGHVCVLETLMNEHLDFFEYSQMAARSWRWHRLI</sequence>
<comment type="caution">
    <text evidence="1">The sequence shown here is derived from an EMBL/GenBank/DDBJ whole genome shotgun (WGS) entry which is preliminary data.</text>
</comment>
<gene>
    <name evidence="1" type="ORF">BTN49_2817</name>
</gene>
<name>A0A2A5T0D1_9GAMM</name>
<evidence type="ECO:0000313" key="2">
    <source>
        <dbReference type="Proteomes" id="UP000219020"/>
    </source>
</evidence>
<dbReference type="Proteomes" id="UP000219020">
    <property type="component" value="Unassembled WGS sequence"/>
</dbReference>
<dbReference type="AlphaFoldDB" id="A0A2A5T0D1"/>
<proteinExistence type="predicted"/>
<evidence type="ECO:0000313" key="1">
    <source>
        <dbReference type="EMBL" id="PCS21568.1"/>
    </source>
</evidence>
<reference evidence="2" key="1">
    <citation type="submission" date="2017-04" db="EMBL/GenBank/DDBJ databases">
        <title>Genome evolution of the luminous symbionts of deep sea anglerfish.</title>
        <authorList>
            <person name="Hendry T.A."/>
        </authorList>
    </citation>
    <scope>NUCLEOTIDE SEQUENCE [LARGE SCALE GENOMIC DNA]</scope>
</reference>
<accession>A0A2A5T0D1</accession>
<protein>
    <submittedName>
        <fullName evidence="1">Uncharacterized protein</fullName>
    </submittedName>
</protein>
<keyword evidence="2" id="KW-1185">Reference proteome</keyword>
<dbReference type="EMBL" id="NBYY01000033">
    <property type="protein sequence ID" value="PCS21568.1"/>
    <property type="molecule type" value="Genomic_DNA"/>
</dbReference>
<organism evidence="1 2">
    <name type="scientific">Candidatus Enterovibrio escicola</name>
    <dbReference type="NCBI Taxonomy" id="1927127"/>
    <lineage>
        <taxon>Bacteria</taxon>
        <taxon>Pseudomonadati</taxon>
        <taxon>Pseudomonadota</taxon>
        <taxon>Gammaproteobacteria</taxon>
        <taxon>Vibrionales</taxon>
        <taxon>Vibrionaceae</taxon>
        <taxon>Enterovibrio</taxon>
    </lineage>
</organism>